<dbReference type="GO" id="GO:0016740">
    <property type="term" value="F:transferase activity"/>
    <property type="evidence" value="ECO:0007669"/>
    <property type="project" value="UniProtKB-KW"/>
</dbReference>
<evidence type="ECO:0000313" key="2">
    <source>
        <dbReference type="Proteomes" id="UP000304148"/>
    </source>
</evidence>
<dbReference type="SUPFAM" id="SSF53335">
    <property type="entry name" value="S-adenosyl-L-methionine-dependent methyltransferases"/>
    <property type="match status" value="1"/>
</dbReference>
<accession>A0A383REX6</accession>
<reference evidence="2" key="1">
    <citation type="submission" date="2018-08" db="EMBL/GenBank/DDBJ databases">
        <authorList>
            <person name="Chevrot R."/>
        </authorList>
    </citation>
    <scope>NUCLEOTIDE SEQUENCE [LARGE SCALE GENOMIC DNA]</scope>
</reference>
<proteinExistence type="predicted"/>
<dbReference type="Gene3D" id="3.40.50.150">
    <property type="entry name" value="Vaccinia Virus protein VP39"/>
    <property type="match status" value="1"/>
</dbReference>
<gene>
    <name evidence="1" type="ORF">PBLR_14057</name>
</gene>
<dbReference type="InterPro" id="IPR029063">
    <property type="entry name" value="SAM-dependent_MTases_sf"/>
</dbReference>
<dbReference type="AlphaFoldDB" id="A0A383REX6"/>
<protein>
    <submittedName>
        <fullName evidence="1">Family 2 glycosyl transferase</fullName>
    </submittedName>
</protein>
<dbReference type="RefSeq" id="WP_138187471.1">
    <property type="nucleotide sequence ID" value="NZ_LS992241.1"/>
</dbReference>
<dbReference type="Proteomes" id="UP000304148">
    <property type="component" value="Chromosome"/>
</dbReference>
<name>A0A383REX6_PAEAL</name>
<evidence type="ECO:0000313" key="1">
    <source>
        <dbReference type="EMBL" id="SYX85635.1"/>
    </source>
</evidence>
<dbReference type="EMBL" id="LS992241">
    <property type="protein sequence ID" value="SYX85635.1"/>
    <property type="molecule type" value="Genomic_DNA"/>
</dbReference>
<dbReference type="Pfam" id="PF13578">
    <property type="entry name" value="Methyltransf_24"/>
    <property type="match status" value="1"/>
</dbReference>
<keyword evidence="1" id="KW-0808">Transferase</keyword>
<organism evidence="1 2">
    <name type="scientific">Paenibacillus alvei</name>
    <name type="common">Bacillus alvei</name>
    <dbReference type="NCBI Taxonomy" id="44250"/>
    <lineage>
        <taxon>Bacteria</taxon>
        <taxon>Bacillati</taxon>
        <taxon>Bacillota</taxon>
        <taxon>Bacilli</taxon>
        <taxon>Bacillales</taxon>
        <taxon>Paenibacillaceae</taxon>
        <taxon>Paenibacillus</taxon>
    </lineage>
</organism>
<sequence length="232" mass="26478">MLAFWEKIILPLLQSFGVKRIVEIGAEHGLNTSNLLQYCRAVNGELFVIDPAPRFDIHQFKMHFHKEFHMLLDYSLEILPHLKQFDCILIDGDHNWYTVYHELKLVEIMAQQQERFPLVFLHDTQWPYGRRDMYYFPESIPAGFVHPYAKMGMVLGQSQLVHGGGANNLLNNALYEGGARNGVLTAVEDFLQQTPWHVSYHQALSNSGLGIIAPKHPSIDMHVQTILAASGL</sequence>